<evidence type="ECO:0000313" key="2">
    <source>
        <dbReference type="Proteomes" id="UP000789342"/>
    </source>
</evidence>
<reference evidence="1" key="1">
    <citation type="submission" date="2021-06" db="EMBL/GenBank/DDBJ databases">
        <authorList>
            <person name="Kallberg Y."/>
            <person name="Tangrot J."/>
            <person name="Rosling A."/>
        </authorList>
    </citation>
    <scope>NUCLEOTIDE SEQUENCE</scope>
    <source>
        <strain evidence="1">CL551</strain>
    </source>
</reference>
<accession>A0A9N9ITE4</accession>
<keyword evidence="2" id="KW-1185">Reference proteome</keyword>
<feature type="non-terminal residue" evidence="1">
    <location>
        <position position="99"/>
    </location>
</feature>
<protein>
    <submittedName>
        <fullName evidence="1">17660_t:CDS:1</fullName>
    </submittedName>
</protein>
<sequence length="99" mass="11868">MDTYYGYFKETNPEEYHFLDFYKYRSKQTDFTYSFQKEADILRKCLSNILKESSEDIKEQISLLLQDFEASYFDFLNGWHVVWEISSSPEKGVKTLTTT</sequence>
<dbReference type="AlphaFoldDB" id="A0A9N9ITE4"/>
<dbReference type="EMBL" id="CAJVPV010033918">
    <property type="protein sequence ID" value="CAG8747923.1"/>
    <property type="molecule type" value="Genomic_DNA"/>
</dbReference>
<organism evidence="1 2">
    <name type="scientific">Acaulospora morrowiae</name>
    <dbReference type="NCBI Taxonomy" id="94023"/>
    <lineage>
        <taxon>Eukaryota</taxon>
        <taxon>Fungi</taxon>
        <taxon>Fungi incertae sedis</taxon>
        <taxon>Mucoromycota</taxon>
        <taxon>Glomeromycotina</taxon>
        <taxon>Glomeromycetes</taxon>
        <taxon>Diversisporales</taxon>
        <taxon>Acaulosporaceae</taxon>
        <taxon>Acaulospora</taxon>
    </lineage>
</organism>
<dbReference type="Proteomes" id="UP000789342">
    <property type="component" value="Unassembled WGS sequence"/>
</dbReference>
<name>A0A9N9ITE4_9GLOM</name>
<proteinExistence type="predicted"/>
<gene>
    <name evidence="1" type="ORF">AMORRO_LOCUS15157</name>
</gene>
<comment type="caution">
    <text evidence="1">The sequence shown here is derived from an EMBL/GenBank/DDBJ whole genome shotgun (WGS) entry which is preliminary data.</text>
</comment>
<evidence type="ECO:0000313" key="1">
    <source>
        <dbReference type="EMBL" id="CAG8747923.1"/>
    </source>
</evidence>
<dbReference type="OrthoDB" id="2443600at2759"/>